<organism evidence="2 3">
    <name type="scientific">Cupriavidus basilensis OR16</name>
    <dbReference type="NCBI Taxonomy" id="1127483"/>
    <lineage>
        <taxon>Bacteria</taxon>
        <taxon>Pseudomonadati</taxon>
        <taxon>Pseudomonadota</taxon>
        <taxon>Betaproteobacteria</taxon>
        <taxon>Burkholderiales</taxon>
        <taxon>Burkholderiaceae</taxon>
        <taxon>Cupriavidus</taxon>
    </lineage>
</organism>
<reference evidence="2 3" key="1">
    <citation type="journal article" date="2012" name="J. Bacteriol.">
        <title>De Novo Genome Project of Cupriavidus basilensis OR16.</title>
        <authorList>
            <person name="Cserhati M."/>
            <person name="Kriszt B."/>
            <person name="Szoboszlay S."/>
            <person name="Toth A."/>
            <person name="Szabo I."/>
            <person name="Tancsics A."/>
            <person name="Nagy I."/>
            <person name="Horvath B."/>
            <person name="Nagy I."/>
            <person name="Kukolya J."/>
        </authorList>
    </citation>
    <scope>NUCLEOTIDE SEQUENCE [LARGE SCALE GENOMIC DNA]</scope>
    <source>
        <strain evidence="2 3">OR16</strain>
    </source>
</reference>
<dbReference type="AlphaFoldDB" id="H1S046"/>
<keyword evidence="1" id="KW-0472">Membrane</keyword>
<keyword evidence="1" id="KW-0812">Transmembrane</keyword>
<dbReference type="EMBL" id="AHJE01000012">
    <property type="protein sequence ID" value="EHP44262.1"/>
    <property type="molecule type" value="Genomic_DNA"/>
</dbReference>
<proteinExistence type="predicted"/>
<dbReference type="Proteomes" id="UP000005808">
    <property type="component" value="Unassembled WGS sequence"/>
</dbReference>
<evidence type="ECO:0000313" key="2">
    <source>
        <dbReference type="EMBL" id="EHP44262.1"/>
    </source>
</evidence>
<gene>
    <name evidence="2" type="ORF">OR16_04772</name>
</gene>
<evidence type="ECO:0000256" key="1">
    <source>
        <dbReference type="SAM" id="Phobius"/>
    </source>
</evidence>
<feature type="transmembrane region" description="Helical" evidence="1">
    <location>
        <begin position="164"/>
        <end position="184"/>
    </location>
</feature>
<name>H1S046_9BURK</name>
<comment type="caution">
    <text evidence="2">The sequence shown here is derived from an EMBL/GenBank/DDBJ whole genome shotgun (WGS) entry which is preliminary data.</text>
</comment>
<dbReference type="OrthoDB" id="8688136at2"/>
<keyword evidence="1" id="KW-1133">Transmembrane helix</keyword>
<sequence>MRAYDTGFNCVKLTNGYVIIEDRALRGWRIGSYCFNLLVRWAKYHCPESDVATIKLLATDATEEVNRTRRNMFYEQFGIRFAYTDMDGLRNAAGESEPMKARELVERSRDEFSNIEELDMPHAAAFSALLFPQAQRRVLELRQSVTEMVRQTLPTRRFLGFLKYMNWLSFWLAALLGAMAMSAWQRWS</sequence>
<protein>
    <submittedName>
        <fullName evidence="2">Uncharacterized protein</fullName>
    </submittedName>
</protein>
<evidence type="ECO:0000313" key="3">
    <source>
        <dbReference type="Proteomes" id="UP000005808"/>
    </source>
</evidence>
<dbReference type="RefSeq" id="WP_006156759.1">
    <property type="nucleotide sequence ID" value="NZ_AHJE01000012.1"/>
</dbReference>
<accession>H1S046</accession>